<name>A0AAV5NJC4_9PROT</name>
<evidence type="ECO:0008006" key="3">
    <source>
        <dbReference type="Google" id="ProtNLM"/>
    </source>
</evidence>
<proteinExistence type="predicted"/>
<reference evidence="2" key="1">
    <citation type="journal article" date="2019" name="Int. J. Syst. Evol. Microbiol.">
        <title>The Global Catalogue of Microorganisms (GCM) 10K type strain sequencing project: providing services to taxonomists for standard genome sequencing and annotation.</title>
        <authorList>
            <consortium name="The Broad Institute Genomics Platform"/>
            <consortium name="The Broad Institute Genome Sequencing Center for Infectious Disease"/>
            <person name="Wu L."/>
            <person name="Ma J."/>
        </authorList>
    </citation>
    <scope>NUCLEOTIDE SEQUENCE [LARGE SCALE GENOMIC DNA]</scope>
    <source>
        <strain evidence="2">NBRC 3267</strain>
    </source>
</reference>
<gene>
    <name evidence="1" type="ORF">GCM10007867_32510</name>
</gene>
<evidence type="ECO:0000313" key="2">
    <source>
        <dbReference type="Proteomes" id="UP001156614"/>
    </source>
</evidence>
<dbReference type="Proteomes" id="UP001156614">
    <property type="component" value="Unassembled WGS sequence"/>
</dbReference>
<protein>
    <recommendedName>
        <fullName evidence="3">Transposase</fullName>
    </recommendedName>
</protein>
<accession>A0AAV5NJC4</accession>
<comment type="caution">
    <text evidence="1">The sequence shown here is derived from an EMBL/GenBank/DDBJ whole genome shotgun (WGS) entry which is preliminary data.</text>
</comment>
<dbReference type="AlphaFoldDB" id="A0AAV5NJC4"/>
<evidence type="ECO:0000313" key="1">
    <source>
        <dbReference type="EMBL" id="GLQ64401.1"/>
    </source>
</evidence>
<organism evidence="1 2">
    <name type="scientific">Gluconobacter cerinus</name>
    <dbReference type="NCBI Taxonomy" id="38307"/>
    <lineage>
        <taxon>Bacteria</taxon>
        <taxon>Pseudomonadati</taxon>
        <taxon>Pseudomonadota</taxon>
        <taxon>Alphaproteobacteria</taxon>
        <taxon>Acetobacterales</taxon>
        <taxon>Acetobacteraceae</taxon>
        <taxon>Gluconobacter</taxon>
    </lineage>
</organism>
<dbReference type="EMBL" id="BSNU01000026">
    <property type="protein sequence ID" value="GLQ64401.1"/>
    <property type="molecule type" value="Genomic_DNA"/>
</dbReference>
<keyword evidence="2" id="KW-1185">Reference proteome</keyword>
<sequence length="41" mass="4572">MSGQILDATLVAAPQQRNTNADRNNGLYKDQQREVAIVWSV</sequence>